<keyword evidence="6" id="KW-1185">Reference proteome</keyword>
<name>A0AAE0Y894_9GAST</name>
<dbReference type="InterPro" id="IPR020837">
    <property type="entry name" value="Fibrinogen_CS"/>
</dbReference>
<sequence length="612" mass="68603">MGSYNWSTPLWLMALLVLVQQSRGLEFHLSRSNSNRSNKNGPCGVLLCTENYTGPTDNSSTFKSMTLFKRMSSQPGAPQLRALASVSPVQYSMDRVSDGIKVSGFFKTDQASLRLELSKQKDCSAEYSCQLKEESSTGKEVVTSSSLMLQEETSPVNAHDTSLTSTVLMTLYSLIQGLDAKLAVMEKTSERLEDKLNSVEKSSEHEVSNLKIEMIDRMHDLQNALQGKIYDLENSVQDTISSNFQTMEDKLCQLDSKLSNTDDDAFQEKLLDKIQTQIDVHFSKIQNVSERADENLTKAASILTSISFKDTNFQNNFIDRCQTVLDNVNKSVVELVTRGMNLTSTLENNLITLKDDIDLGWQRLENNSNKCVAETLTALKGFAPLLNLTLSSNGEPVSTESPITNQCTKNARLPNSLAVYPGAYRAEFPGLNTPILCDTVTDGGGWIIIQRRSTGDVDFYRNWDQYKNGFGTFDNDFWLGNEKIHTITRNGEYELRVELKYNGQSKYAHYDRFYLAGEDVNFALTVGSYSGTAGDDLNQHSGHEFTTFDRDNDVWGGNCAEKYTGAWWFNNCLGSNLNGQWKARYSKGLRWGPFTSSNSASFSEMKIRRVDL</sequence>
<dbReference type="PROSITE" id="PS00514">
    <property type="entry name" value="FIBRINOGEN_C_1"/>
    <property type="match status" value="1"/>
</dbReference>
<dbReference type="InterPro" id="IPR050373">
    <property type="entry name" value="Fibrinogen_C-term_domain"/>
</dbReference>
<feature type="signal peptide" evidence="3">
    <location>
        <begin position="1"/>
        <end position="24"/>
    </location>
</feature>
<gene>
    <name evidence="5" type="ORF">RRG08_063054</name>
</gene>
<dbReference type="InterPro" id="IPR036056">
    <property type="entry name" value="Fibrinogen-like_C"/>
</dbReference>
<dbReference type="AlphaFoldDB" id="A0AAE0Y894"/>
<protein>
    <recommendedName>
        <fullName evidence="4">Fibrinogen C-terminal domain-containing protein</fullName>
    </recommendedName>
</protein>
<dbReference type="PANTHER" id="PTHR19143">
    <property type="entry name" value="FIBRINOGEN/TENASCIN/ANGIOPOEITIN"/>
    <property type="match status" value="1"/>
</dbReference>
<dbReference type="InterPro" id="IPR002181">
    <property type="entry name" value="Fibrinogen_a/b/g_C_dom"/>
</dbReference>
<feature type="chain" id="PRO_5041997273" description="Fibrinogen C-terminal domain-containing protein" evidence="3">
    <location>
        <begin position="25"/>
        <end position="612"/>
    </location>
</feature>
<keyword evidence="2" id="KW-0175">Coiled coil</keyword>
<dbReference type="PROSITE" id="PS51406">
    <property type="entry name" value="FIBRINOGEN_C_2"/>
    <property type="match status" value="1"/>
</dbReference>
<evidence type="ECO:0000256" key="3">
    <source>
        <dbReference type="SAM" id="SignalP"/>
    </source>
</evidence>
<dbReference type="Pfam" id="PF00147">
    <property type="entry name" value="Fibrinogen_C"/>
    <property type="match status" value="1"/>
</dbReference>
<dbReference type="Gene3D" id="3.90.215.10">
    <property type="entry name" value="Gamma Fibrinogen, chain A, domain 1"/>
    <property type="match status" value="1"/>
</dbReference>
<dbReference type="EMBL" id="JAWDGP010006751">
    <property type="protein sequence ID" value="KAK3736061.1"/>
    <property type="molecule type" value="Genomic_DNA"/>
</dbReference>
<evidence type="ECO:0000313" key="6">
    <source>
        <dbReference type="Proteomes" id="UP001283361"/>
    </source>
</evidence>
<evidence type="ECO:0000256" key="1">
    <source>
        <dbReference type="ARBA" id="ARBA00023157"/>
    </source>
</evidence>
<dbReference type="SUPFAM" id="SSF56496">
    <property type="entry name" value="Fibrinogen C-terminal domain-like"/>
    <property type="match status" value="1"/>
</dbReference>
<feature type="coiled-coil region" evidence="2">
    <location>
        <begin position="175"/>
        <end position="202"/>
    </location>
</feature>
<dbReference type="CDD" id="cd00087">
    <property type="entry name" value="FReD"/>
    <property type="match status" value="1"/>
</dbReference>
<evidence type="ECO:0000259" key="4">
    <source>
        <dbReference type="PROSITE" id="PS51406"/>
    </source>
</evidence>
<dbReference type="SMART" id="SM00186">
    <property type="entry name" value="FBG"/>
    <property type="match status" value="1"/>
</dbReference>
<evidence type="ECO:0000256" key="2">
    <source>
        <dbReference type="SAM" id="Coils"/>
    </source>
</evidence>
<proteinExistence type="predicted"/>
<dbReference type="GO" id="GO:0005615">
    <property type="term" value="C:extracellular space"/>
    <property type="evidence" value="ECO:0007669"/>
    <property type="project" value="TreeGrafter"/>
</dbReference>
<keyword evidence="1" id="KW-1015">Disulfide bond</keyword>
<feature type="domain" description="Fibrinogen C-terminal" evidence="4">
    <location>
        <begin position="398"/>
        <end position="611"/>
    </location>
</feature>
<reference evidence="5" key="1">
    <citation type="journal article" date="2023" name="G3 (Bethesda)">
        <title>A reference genome for the long-term kleptoplast-retaining sea slug Elysia crispata morphotype clarki.</title>
        <authorList>
            <person name="Eastman K.E."/>
            <person name="Pendleton A.L."/>
            <person name="Shaikh M.A."/>
            <person name="Suttiyut T."/>
            <person name="Ogas R."/>
            <person name="Tomko P."/>
            <person name="Gavelis G."/>
            <person name="Widhalm J.R."/>
            <person name="Wisecaver J.H."/>
        </authorList>
    </citation>
    <scope>NUCLEOTIDE SEQUENCE</scope>
    <source>
        <strain evidence="5">ECLA1</strain>
    </source>
</reference>
<comment type="caution">
    <text evidence="5">The sequence shown here is derived from an EMBL/GenBank/DDBJ whole genome shotgun (WGS) entry which is preliminary data.</text>
</comment>
<organism evidence="5 6">
    <name type="scientific">Elysia crispata</name>
    <name type="common">lettuce slug</name>
    <dbReference type="NCBI Taxonomy" id="231223"/>
    <lineage>
        <taxon>Eukaryota</taxon>
        <taxon>Metazoa</taxon>
        <taxon>Spiralia</taxon>
        <taxon>Lophotrochozoa</taxon>
        <taxon>Mollusca</taxon>
        <taxon>Gastropoda</taxon>
        <taxon>Heterobranchia</taxon>
        <taxon>Euthyneura</taxon>
        <taxon>Panpulmonata</taxon>
        <taxon>Sacoglossa</taxon>
        <taxon>Placobranchoidea</taxon>
        <taxon>Plakobranchidae</taxon>
        <taxon>Elysia</taxon>
    </lineage>
</organism>
<accession>A0AAE0Y894</accession>
<dbReference type="InterPro" id="IPR014716">
    <property type="entry name" value="Fibrinogen_a/b/g_C_1"/>
</dbReference>
<evidence type="ECO:0000313" key="5">
    <source>
        <dbReference type="EMBL" id="KAK3736061.1"/>
    </source>
</evidence>
<keyword evidence="3" id="KW-0732">Signal</keyword>
<dbReference type="Proteomes" id="UP001283361">
    <property type="component" value="Unassembled WGS sequence"/>
</dbReference>